<dbReference type="GO" id="GO:0009507">
    <property type="term" value="C:chloroplast"/>
    <property type="evidence" value="ECO:0007669"/>
    <property type="project" value="UniProtKB-SubCell"/>
</dbReference>
<protein>
    <recommendedName>
        <fullName evidence="12">Chlorophyll a-b binding protein, chloroplastic</fullName>
    </recommendedName>
</protein>
<evidence type="ECO:0000256" key="1">
    <source>
        <dbReference type="ARBA" id="ARBA00004022"/>
    </source>
</evidence>
<dbReference type="Gene3D" id="1.10.3460.10">
    <property type="entry name" value="Chlorophyll a/b binding protein domain"/>
    <property type="match status" value="1"/>
</dbReference>
<dbReference type="PANTHER" id="PTHR21649">
    <property type="entry name" value="CHLOROPHYLL A/B BINDING PROTEIN"/>
    <property type="match status" value="1"/>
</dbReference>
<dbReference type="AlphaFoldDB" id="K0RSH3"/>
<evidence type="ECO:0000256" key="6">
    <source>
        <dbReference type="ARBA" id="ARBA00022640"/>
    </source>
</evidence>
<keyword evidence="11" id="KW-1185">Reference proteome</keyword>
<feature type="binding site" evidence="8">
    <location>
        <position position="230"/>
    </location>
    <ligand>
        <name>chlorophyll a</name>
        <dbReference type="ChEBI" id="CHEBI:58416"/>
        <label>1</label>
    </ligand>
</feature>
<evidence type="ECO:0000256" key="3">
    <source>
        <dbReference type="ARBA" id="ARBA00005933"/>
    </source>
</evidence>
<dbReference type="OrthoDB" id="423598at2759"/>
<feature type="signal peptide" evidence="9">
    <location>
        <begin position="1"/>
        <end position="17"/>
    </location>
</feature>
<evidence type="ECO:0000256" key="7">
    <source>
        <dbReference type="ARBA" id="ARBA00023243"/>
    </source>
</evidence>
<dbReference type="OMA" id="EVMHGRV"/>
<evidence type="ECO:0000256" key="5">
    <source>
        <dbReference type="ARBA" id="ARBA00022531"/>
    </source>
</evidence>
<dbReference type="GO" id="GO:0009765">
    <property type="term" value="P:photosynthesis, light harvesting"/>
    <property type="evidence" value="ECO:0007669"/>
    <property type="project" value="InterPro"/>
</dbReference>
<feature type="binding site" evidence="8">
    <location>
        <position position="227"/>
    </location>
    <ligand>
        <name>chlorophyll a</name>
        <dbReference type="ChEBI" id="CHEBI:58416"/>
        <label>1</label>
    </ligand>
</feature>
<keyword evidence="8" id="KW-0148">Chlorophyll</keyword>
<keyword evidence="9" id="KW-0732">Signal</keyword>
<organism evidence="10 11">
    <name type="scientific">Thalassiosira oceanica</name>
    <name type="common">Marine diatom</name>
    <dbReference type="NCBI Taxonomy" id="159749"/>
    <lineage>
        <taxon>Eukaryota</taxon>
        <taxon>Sar</taxon>
        <taxon>Stramenopiles</taxon>
        <taxon>Ochrophyta</taxon>
        <taxon>Bacillariophyta</taxon>
        <taxon>Coscinodiscophyceae</taxon>
        <taxon>Thalassiosirophycidae</taxon>
        <taxon>Thalassiosirales</taxon>
        <taxon>Thalassiosiraceae</taxon>
        <taxon>Thalassiosira</taxon>
    </lineage>
</organism>
<comment type="caution">
    <text evidence="10">The sequence shown here is derived from an EMBL/GenBank/DDBJ whole genome shotgun (WGS) entry which is preliminary data.</text>
</comment>
<name>K0RSH3_THAOC</name>
<feature type="binding site" description="axial binding residue" evidence="8">
    <location>
        <position position="183"/>
    </location>
    <ligand>
        <name>chlorophyll b</name>
        <dbReference type="ChEBI" id="CHEBI:61721"/>
        <label>1</label>
    </ligand>
    <ligandPart>
        <name>Mg</name>
        <dbReference type="ChEBI" id="CHEBI:25107"/>
    </ligandPart>
</feature>
<evidence type="ECO:0000313" key="10">
    <source>
        <dbReference type="EMBL" id="EJK49612.1"/>
    </source>
</evidence>
<comment type="similarity">
    <text evidence="3">Belongs to the fucoxanthin chlorophyll protein family.</text>
</comment>
<feature type="chain" id="PRO_5003839417" description="Chlorophyll a-b binding protein, chloroplastic" evidence="9">
    <location>
        <begin position="18"/>
        <end position="278"/>
    </location>
</feature>
<feature type="binding site" evidence="8">
    <location>
        <position position="123"/>
    </location>
    <ligand>
        <name>chlorophyll a</name>
        <dbReference type="ChEBI" id="CHEBI:58416"/>
        <label>1</label>
    </ligand>
</feature>
<dbReference type="EMBL" id="AGNL01044606">
    <property type="protein sequence ID" value="EJK49612.1"/>
    <property type="molecule type" value="Genomic_DNA"/>
</dbReference>
<reference evidence="10 11" key="1">
    <citation type="journal article" date="2012" name="Genome Biol.">
        <title>Genome and low-iron response of an oceanic diatom adapted to chronic iron limitation.</title>
        <authorList>
            <person name="Lommer M."/>
            <person name="Specht M."/>
            <person name="Roy A.S."/>
            <person name="Kraemer L."/>
            <person name="Andreson R."/>
            <person name="Gutowska M.A."/>
            <person name="Wolf J."/>
            <person name="Bergner S.V."/>
            <person name="Schilhabel M.B."/>
            <person name="Klostermeier U.C."/>
            <person name="Beiko R.G."/>
            <person name="Rosenstiel P."/>
            <person name="Hippler M."/>
            <person name="Laroche J."/>
        </authorList>
    </citation>
    <scope>NUCLEOTIDE SEQUENCE [LARGE SCALE GENOMIC DNA]</scope>
    <source>
        <strain evidence="10 11">CCMP1005</strain>
    </source>
</reference>
<comment type="function">
    <text evidence="1">The light-harvesting complex (LHC) functions as a light receptor, it captures and delivers excitation energy to photosystems with which it is closely associated. Energy is transferred from the carotenoid and chlorophyll C (or B) to chlorophyll A and the photosynthetic reaction centers where it is used to synthesize ATP and reducing power.</text>
</comment>
<feature type="binding site" evidence="8">
    <location>
        <position position="232"/>
    </location>
    <ligand>
        <name>chlorophyll a</name>
        <dbReference type="ChEBI" id="CHEBI:58416"/>
        <label>1</label>
    </ligand>
</feature>
<evidence type="ECO:0000256" key="8">
    <source>
        <dbReference type="PIRSR" id="PIRSR601344-1"/>
    </source>
</evidence>
<dbReference type="GO" id="GO:0016168">
    <property type="term" value="F:chlorophyll binding"/>
    <property type="evidence" value="ECO:0007669"/>
    <property type="project" value="UniProtKB-KW"/>
</dbReference>
<feature type="binding site" evidence="8">
    <location>
        <position position="244"/>
    </location>
    <ligand>
        <name>chlorophyll a</name>
        <dbReference type="ChEBI" id="CHEBI:58416"/>
        <label>1</label>
    </ligand>
</feature>
<evidence type="ECO:0008006" key="12">
    <source>
        <dbReference type="Google" id="ProtNLM"/>
    </source>
</evidence>
<proteinExistence type="inferred from homology"/>
<feature type="binding site" description="axial binding residue" evidence="8">
    <location>
        <position position="193"/>
    </location>
    <ligand>
        <name>chlorophyll b</name>
        <dbReference type="ChEBI" id="CHEBI:61721"/>
        <label>1</label>
    </ligand>
    <ligandPart>
        <name>Mg</name>
        <dbReference type="ChEBI" id="CHEBI:25107"/>
    </ligandPart>
</feature>
<sequence>NMMKLAVLASSIAASSAFTSQPFAPMRTALHATEEATTVEESLDLGRSLDEVSGFGSSEEAAVDEPVDPAVAPINGWVPDESLPCYGLPGAVAPTGYFDPLGFAQAGITLNEVKRNREAEVMHGRVAMIATLGYLVGEQLPSPFGITGPANDQLQQVPLPAFILLTAAIGTAEIKRAQRGWVEPDFGNWSKTLFKLRENYYPGDLGFDPLGLKPTDPKEFATMQTKELQNGRLAMIMWTGMCAQELCNHRTLIGTIEFYQKVFAGVNPYEGCGDGVIC</sequence>
<feature type="non-terminal residue" evidence="10">
    <location>
        <position position="1"/>
    </location>
</feature>
<feature type="binding site" description="axial binding residue" evidence="8">
    <location>
        <position position="125"/>
    </location>
    <ligand>
        <name>chlorophyll b</name>
        <dbReference type="ChEBI" id="CHEBI:61721"/>
        <label>1</label>
    </ligand>
    <ligandPart>
        <name>Mg</name>
        <dbReference type="ChEBI" id="CHEBI:25107"/>
    </ligandPart>
</feature>
<dbReference type="GO" id="GO:0016020">
    <property type="term" value="C:membrane"/>
    <property type="evidence" value="ECO:0007669"/>
    <property type="project" value="InterPro"/>
</dbReference>
<keyword evidence="6" id="KW-0934">Plastid</keyword>
<evidence type="ECO:0000313" key="11">
    <source>
        <dbReference type="Proteomes" id="UP000266841"/>
    </source>
</evidence>
<evidence type="ECO:0000256" key="4">
    <source>
        <dbReference type="ARBA" id="ARBA00022528"/>
    </source>
</evidence>
<dbReference type="Proteomes" id="UP000266841">
    <property type="component" value="Unassembled WGS sequence"/>
</dbReference>
<feature type="binding site" evidence="8">
    <location>
        <position position="120"/>
    </location>
    <ligand>
        <name>chlorophyll a</name>
        <dbReference type="ChEBI" id="CHEBI:58416"/>
        <label>1</label>
    </ligand>
</feature>
<dbReference type="GO" id="GO:0030076">
    <property type="term" value="C:light-harvesting complex"/>
    <property type="evidence" value="ECO:0007669"/>
    <property type="project" value="UniProtKB-KW"/>
</dbReference>
<dbReference type="Pfam" id="PF00504">
    <property type="entry name" value="Chloroa_b-bind"/>
    <property type="match status" value="1"/>
</dbReference>
<dbReference type="InterPro" id="IPR022796">
    <property type="entry name" value="Chloroa_b-bind"/>
</dbReference>
<dbReference type="InterPro" id="IPR001344">
    <property type="entry name" value="Chloro_AB-bd_pln"/>
</dbReference>
<accession>K0RSH3</accession>
<gene>
    <name evidence="10" type="ORF">THAOC_31495</name>
</gene>
<evidence type="ECO:0000256" key="9">
    <source>
        <dbReference type="SAM" id="SignalP"/>
    </source>
</evidence>
<comment type="subcellular location">
    <subcellularLocation>
        <location evidence="2">Plastid</location>
        <location evidence="2">Chloroplast</location>
    </subcellularLocation>
</comment>
<keyword evidence="7" id="KW-0437">Light-harvesting polypeptide</keyword>
<keyword evidence="8" id="KW-0157">Chromophore</keyword>
<feature type="binding site" evidence="8">
    <location>
        <position position="226"/>
    </location>
    <ligand>
        <name>chlorophyll a</name>
        <dbReference type="ChEBI" id="CHEBI:58416"/>
        <label>1</label>
    </ligand>
</feature>
<dbReference type="eggNOG" id="ENOG502SNHR">
    <property type="taxonomic scope" value="Eukaryota"/>
</dbReference>
<evidence type="ECO:0000256" key="2">
    <source>
        <dbReference type="ARBA" id="ARBA00004229"/>
    </source>
</evidence>
<keyword evidence="5" id="KW-0602">Photosynthesis</keyword>
<dbReference type="SUPFAM" id="SSF103511">
    <property type="entry name" value="Chlorophyll a-b binding protein"/>
    <property type="match status" value="1"/>
</dbReference>
<keyword evidence="4" id="KW-0150">Chloroplast</keyword>